<evidence type="ECO:0000313" key="3">
    <source>
        <dbReference type="Proteomes" id="UP001341840"/>
    </source>
</evidence>
<evidence type="ECO:0000256" key="1">
    <source>
        <dbReference type="ARBA" id="ARBA00009861"/>
    </source>
</evidence>
<evidence type="ECO:0000313" key="2">
    <source>
        <dbReference type="EMBL" id="MED6185674.1"/>
    </source>
</evidence>
<organism evidence="2 3">
    <name type="scientific">Stylosanthes scabra</name>
    <dbReference type="NCBI Taxonomy" id="79078"/>
    <lineage>
        <taxon>Eukaryota</taxon>
        <taxon>Viridiplantae</taxon>
        <taxon>Streptophyta</taxon>
        <taxon>Embryophyta</taxon>
        <taxon>Tracheophyta</taxon>
        <taxon>Spermatophyta</taxon>
        <taxon>Magnoliopsida</taxon>
        <taxon>eudicotyledons</taxon>
        <taxon>Gunneridae</taxon>
        <taxon>Pentapetalae</taxon>
        <taxon>rosids</taxon>
        <taxon>fabids</taxon>
        <taxon>Fabales</taxon>
        <taxon>Fabaceae</taxon>
        <taxon>Papilionoideae</taxon>
        <taxon>50 kb inversion clade</taxon>
        <taxon>dalbergioids sensu lato</taxon>
        <taxon>Dalbergieae</taxon>
        <taxon>Pterocarpus clade</taxon>
        <taxon>Stylosanthes</taxon>
    </lineage>
</organism>
<protein>
    <submittedName>
        <fullName evidence="2">Uncharacterized protein</fullName>
    </submittedName>
</protein>
<dbReference type="Proteomes" id="UP001341840">
    <property type="component" value="Unassembled WGS sequence"/>
</dbReference>
<proteinExistence type="inferred from homology"/>
<accession>A0ABU6WII0</accession>
<comment type="caution">
    <text evidence="2">The sequence shown here is derived from an EMBL/GenBank/DDBJ whole genome shotgun (WGS) entry which is preliminary data.</text>
</comment>
<dbReference type="PANTHER" id="PTHR31642">
    <property type="entry name" value="TRICHOTHECENE 3-O-ACETYLTRANSFERASE"/>
    <property type="match status" value="1"/>
</dbReference>
<comment type="similarity">
    <text evidence="1">Belongs to the plant acyltransferase family.</text>
</comment>
<keyword evidence="3" id="KW-1185">Reference proteome</keyword>
<gene>
    <name evidence="2" type="ORF">PIB30_059359</name>
</gene>
<dbReference type="Gene3D" id="3.30.559.10">
    <property type="entry name" value="Chloramphenicol acetyltransferase-like domain"/>
    <property type="match status" value="2"/>
</dbReference>
<dbReference type="Pfam" id="PF02458">
    <property type="entry name" value="Transferase"/>
    <property type="match status" value="1"/>
</dbReference>
<dbReference type="InterPro" id="IPR023213">
    <property type="entry name" value="CAT-like_dom_sf"/>
</dbReference>
<dbReference type="EMBL" id="JASCZI010181752">
    <property type="protein sequence ID" value="MED6185674.1"/>
    <property type="molecule type" value="Genomic_DNA"/>
</dbReference>
<dbReference type="InterPro" id="IPR050317">
    <property type="entry name" value="Plant_Fungal_Acyltransferase"/>
</dbReference>
<sequence length="465" mass="51687">MVSIKSIHTVIPSEATSNGTFLLSQSQQINAHTHALTIYIYNSNHNHNIIDTMKHSLAKILVHYYPLAGRLRMMKGGRMEVECNRNGVLLLEAESTNTLQDYGDFEPNAALRPLLPAVDYSEPMESLPLVMVQVTRFACGGVCVGFGISNVVVDGISGTHFVDAWAKLARGGTLGEDEKPLFLDKMVIRKSEIKADGKLFSASSFDHREFKVLPMMIGRCDASEESKKETDLAILKLTREMVEKIKKKASDDGCLEFDHEAVTAQKHWRPYSRYESIAAHIWRCACKARNADHNQPTVVLTVAGIRNRLKPPLPLNYFGNATQPTVTPTCLSGDIASKPLRYGAQKMREAIELLTDEYLRSAFEFIGRQDNLGCLRPKLNGESGCVDAPFLGNPNLNIWSWMSNMPTYGPDFGWGRPVYMGPCEVKGDGKAFIMPAPSGDGTLSVAIRLQTPHVEPFVKFFYQDI</sequence>
<reference evidence="2 3" key="1">
    <citation type="journal article" date="2023" name="Plants (Basel)">
        <title>Bridging the Gap: Combining Genomics and Transcriptomics Approaches to Understand Stylosanthes scabra, an Orphan Legume from the Brazilian Caatinga.</title>
        <authorList>
            <person name="Ferreira-Neto J.R.C."/>
            <person name="da Silva M.D."/>
            <person name="Binneck E."/>
            <person name="de Melo N.F."/>
            <person name="da Silva R.H."/>
            <person name="de Melo A.L.T.M."/>
            <person name="Pandolfi V."/>
            <person name="Bustamante F.O."/>
            <person name="Brasileiro-Vidal A.C."/>
            <person name="Benko-Iseppon A.M."/>
        </authorList>
    </citation>
    <scope>NUCLEOTIDE SEQUENCE [LARGE SCALE GENOMIC DNA]</scope>
    <source>
        <tissue evidence="2">Leaves</tissue>
    </source>
</reference>
<name>A0ABU6WII0_9FABA</name>
<dbReference type="PANTHER" id="PTHR31642:SF322">
    <property type="entry name" value="SHIKIMATE_QUINATE HYDROXYCINNAMOYLTRANSFERASE"/>
    <property type="match status" value="1"/>
</dbReference>